<reference evidence="2" key="1">
    <citation type="journal article" date="2017" name="Nat. Microbiol.">
        <title>Global analysis of biosynthetic gene clusters reveals vast potential of secondary metabolite production in Penicillium species.</title>
        <authorList>
            <person name="Nielsen J.C."/>
            <person name="Grijseels S."/>
            <person name="Prigent S."/>
            <person name="Ji B."/>
            <person name="Dainat J."/>
            <person name="Nielsen K.F."/>
            <person name="Frisvad J.C."/>
            <person name="Workman M."/>
            <person name="Nielsen J."/>
        </authorList>
    </citation>
    <scope>NUCLEOTIDE SEQUENCE [LARGE SCALE GENOMIC DNA]</scope>
    <source>
        <strain evidence="2">IBT 4502</strain>
    </source>
</reference>
<dbReference type="OrthoDB" id="3643156at2759"/>
<accession>A0A1V6NJ65</accession>
<proteinExistence type="predicted"/>
<dbReference type="EMBL" id="MDYM01000007">
    <property type="protein sequence ID" value="OQD64577.1"/>
    <property type="molecule type" value="Genomic_DNA"/>
</dbReference>
<gene>
    <name evidence="1" type="ORF">PENPOL_c007G04925</name>
</gene>
<organism evidence="1 2">
    <name type="scientific">Penicillium polonicum</name>
    <dbReference type="NCBI Taxonomy" id="60169"/>
    <lineage>
        <taxon>Eukaryota</taxon>
        <taxon>Fungi</taxon>
        <taxon>Dikarya</taxon>
        <taxon>Ascomycota</taxon>
        <taxon>Pezizomycotina</taxon>
        <taxon>Eurotiomycetes</taxon>
        <taxon>Eurotiomycetidae</taxon>
        <taxon>Eurotiales</taxon>
        <taxon>Aspergillaceae</taxon>
        <taxon>Penicillium</taxon>
    </lineage>
</organism>
<name>A0A1V6NJ65_PENPO</name>
<dbReference type="Proteomes" id="UP000191408">
    <property type="component" value="Unassembled WGS sequence"/>
</dbReference>
<dbReference type="AlphaFoldDB" id="A0A1V6NJ65"/>
<comment type="caution">
    <text evidence="1">The sequence shown here is derived from an EMBL/GenBank/DDBJ whole genome shotgun (WGS) entry which is preliminary data.</text>
</comment>
<evidence type="ECO:0000313" key="2">
    <source>
        <dbReference type="Proteomes" id="UP000191408"/>
    </source>
</evidence>
<keyword evidence="2" id="KW-1185">Reference proteome</keyword>
<sequence>MGPYYWRLQVGLVEAAGPPVGPGSSLPTGPQLPSHKRFCINPMTMRVLWWMCSLTHFVSLVSADSDCIGTWCDTCLPVTIHDAPGVGFDLTPLYGTAVVNYYNGTVVEVAKIRGNPEYLELMARLATSEPVLQSTRDFMHEIPSCLVEYLFPSVSSPWRDWWRWLNMKLGRPIKADAVEIISDLLQELKVATEKAISQPLDRVAVTEPGFRALSPAMVNAALRVLGLRTWLRDSVYYPSRLVEGDAVYAANGYGLCINYLDRFECADEFSNSPAPTAFVVFYNHNLLYTSIMDYATSEAFPYVSSLEAQLVDYELGLDNLLENDQDQTVFWDRLRSQLQILPLESEYTITHILLAGESVTHPRFLAFLRESMSELSLGPATAKIQFAIDPTFAAARGAALYARRRQEVPSDCYEKLECEEMRLRERIRTSTREELR</sequence>
<protein>
    <submittedName>
        <fullName evidence="1">Uncharacterized protein</fullName>
    </submittedName>
</protein>
<evidence type="ECO:0000313" key="1">
    <source>
        <dbReference type="EMBL" id="OQD64577.1"/>
    </source>
</evidence>